<feature type="chain" id="PRO_5037709537" evidence="1">
    <location>
        <begin position="20"/>
        <end position="188"/>
    </location>
</feature>
<dbReference type="Proteomes" id="UP000887578">
    <property type="component" value="Unplaced"/>
</dbReference>
<sequence>MLCTDFSWIIFICFIGVFATDGDAVNSTLNESQNWTRQCRSYEVEECLFQIWSYRICTFGNDTGSLGYSLHNKDAETWTQFSLDLLKDYYTPETVGDEIYIELNDSGYISTEIVDFDQDAKNFGRYCFIQETIKCFQSKECDIKDHNKILNDLYSASKNTAKMLFHIVKHFVKEKYEQAKKFFIKVFN</sequence>
<keyword evidence="2" id="KW-1185">Reference proteome</keyword>
<accession>A0A914QR80</accession>
<evidence type="ECO:0000313" key="3">
    <source>
        <dbReference type="WBParaSite" id="PDA_v2.g6276.t1"/>
    </source>
</evidence>
<reference evidence="3" key="1">
    <citation type="submission" date="2022-11" db="UniProtKB">
        <authorList>
            <consortium name="WormBaseParasite"/>
        </authorList>
    </citation>
    <scope>IDENTIFICATION</scope>
</reference>
<feature type="signal peptide" evidence="1">
    <location>
        <begin position="1"/>
        <end position="19"/>
    </location>
</feature>
<keyword evidence="1" id="KW-0732">Signal</keyword>
<dbReference type="WBParaSite" id="PDA_v2.g6276.t1">
    <property type="protein sequence ID" value="PDA_v2.g6276.t1"/>
    <property type="gene ID" value="PDA_v2.g6276"/>
</dbReference>
<evidence type="ECO:0000256" key="1">
    <source>
        <dbReference type="SAM" id="SignalP"/>
    </source>
</evidence>
<evidence type="ECO:0000313" key="2">
    <source>
        <dbReference type="Proteomes" id="UP000887578"/>
    </source>
</evidence>
<dbReference type="AlphaFoldDB" id="A0A914QR80"/>
<protein>
    <submittedName>
        <fullName evidence="3">Uncharacterized protein</fullName>
    </submittedName>
</protein>
<name>A0A914QR80_9BILA</name>
<organism evidence="2 3">
    <name type="scientific">Panagrolaimus davidi</name>
    <dbReference type="NCBI Taxonomy" id="227884"/>
    <lineage>
        <taxon>Eukaryota</taxon>
        <taxon>Metazoa</taxon>
        <taxon>Ecdysozoa</taxon>
        <taxon>Nematoda</taxon>
        <taxon>Chromadorea</taxon>
        <taxon>Rhabditida</taxon>
        <taxon>Tylenchina</taxon>
        <taxon>Panagrolaimomorpha</taxon>
        <taxon>Panagrolaimoidea</taxon>
        <taxon>Panagrolaimidae</taxon>
        <taxon>Panagrolaimus</taxon>
    </lineage>
</organism>
<proteinExistence type="predicted"/>